<protein>
    <recommendedName>
        <fullName evidence="3">GIY-YIG nuclease family protein</fullName>
    </recommendedName>
</protein>
<dbReference type="Proteomes" id="UP000503144">
    <property type="component" value="Chromosome"/>
</dbReference>
<proteinExistence type="predicted"/>
<keyword evidence="2" id="KW-1185">Reference proteome</keyword>
<evidence type="ECO:0000313" key="1">
    <source>
        <dbReference type="EMBL" id="QJB39300.1"/>
    </source>
</evidence>
<evidence type="ECO:0008006" key="3">
    <source>
        <dbReference type="Google" id="ProtNLM"/>
    </source>
</evidence>
<organism evidence="1 2">
    <name type="scientific">Chitinophaga oryzae</name>
    <dbReference type="NCBI Taxonomy" id="2725414"/>
    <lineage>
        <taxon>Bacteria</taxon>
        <taxon>Pseudomonadati</taxon>
        <taxon>Bacteroidota</taxon>
        <taxon>Chitinophagia</taxon>
        <taxon>Chitinophagales</taxon>
        <taxon>Chitinophagaceae</taxon>
        <taxon>Chitinophaga</taxon>
    </lineage>
</organism>
<evidence type="ECO:0000313" key="2">
    <source>
        <dbReference type="Proteomes" id="UP000503144"/>
    </source>
</evidence>
<gene>
    <name evidence="1" type="ORF">HF324_16120</name>
</gene>
<dbReference type="RefSeq" id="WP_168861074.1">
    <property type="nucleotide sequence ID" value="NZ_CP051204.2"/>
</dbReference>
<name>A0ABX6LGR9_9BACT</name>
<accession>A0ABX6LGR9</accession>
<sequence>MEQRSKTLREKVSDFRIYKADNNLDEKDNLDELPEEAAVYAISGRKNGTPANCRLVNYADNLREAIKRHFSTAEPQPCLRQFMQSIKIKTVDYLLMPGASEEEVAAVLSEWKTFYKPECNEQLNQVF</sequence>
<reference evidence="1" key="1">
    <citation type="submission" date="2020-09" db="EMBL/GenBank/DDBJ databases">
        <authorList>
            <person name="Kittiwongwattana C."/>
        </authorList>
    </citation>
    <scope>NUCLEOTIDE SEQUENCE</scope>
    <source>
        <strain evidence="1">1303</strain>
    </source>
</reference>
<dbReference type="EMBL" id="CP051204">
    <property type="protein sequence ID" value="QJB39300.1"/>
    <property type="molecule type" value="Genomic_DNA"/>
</dbReference>